<evidence type="ECO:0000256" key="11">
    <source>
        <dbReference type="ARBA" id="ARBA00048919"/>
    </source>
</evidence>
<dbReference type="RefSeq" id="XP_011506252.1">
    <property type="nucleotide sequence ID" value="XM_011507950.1"/>
</dbReference>
<dbReference type="PRINTS" id="PR00111">
    <property type="entry name" value="ABHYDROLASE"/>
</dbReference>
<accession>A0AAJ6YXH9</accession>
<comment type="similarity">
    <text evidence="1">Belongs to the AB hydrolase superfamily.</text>
</comment>
<dbReference type="FunFam" id="3.40.50.1820:FF:000039">
    <property type="entry name" value="Esterase ybfF"/>
    <property type="match status" value="1"/>
</dbReference>
<evidence type="ECO:0000259" key="12">
    <source>
        <dbReference type="Pfam" id="PF00561"/>
    </source>
</evidence>
<dbReference type="InterPro" id="IPR029058">
    <property type="entry name" value="AB_hydrolase_fold"/>
</dbReference>
<evidence type="ECO:0000256" key="9">
    <source>
        <dbReference type="ARBA" id="ARBA00048504"/>
    </source>
</evidence>
<dbReference type="KEGG" id="csol:105368821"/>
<dbReference type="GO" id="GO:0052689">
    <property type="term" value="F:carboxylic ester hydrolase activity"/>
    <property type="evidence" value="ECO:0007669"/>
    <property type="project" value="TreeGrafter"/>
</dbReference>
<comment type="catalytic activity">
    <reaction evidence="9">
        <text>1,2-didecanoylglycerol + H2O = decanoylglycerol + decanoate + H(+)</text>
        <dbReference type="Rhea" id="RHEA:48596"/>
        <dbReference type="ChEBI" id="CHEBI:11152"/>
        <dbReference type="ChEBI" id="CHEBI:15377"/>
        <dbReference type="ChEBI" id="CHEBI:15378"/>
        <dbReference type="ChEBI" id="CHEBI:27689"/>
        <dbReference type="ChEBI" id="CHEBI:90605"/>
    </reaction>
</comment>
<evidence type="ECO:0000256" key="4">
    <source>
        <dbReference type="ARBA" id="ARBA00042703"/>
    </source>
</evidence>
<dbReference type="AlphaFoldDB" id="A0AAJ6YXH9"/>
<dbReference type="Pfam" id="PF00561">
    <property type="entry name" value="Abhydrolase_1"/>
    <property type="match status" value="1"/>
</dbReference>
<keyword evidence="13" id="KW-1185">Reference proteome</keyword>
<dbReference type="SUPFAM" id="SSF53474">
    <property type="entry name" value="alpha/beta-Hydrolases"/>
    <property type="match status" value="1"/>
</dbReference>
<dbReference type="EC" id="3.1.1.116" evidence="3"/>
<comment type="catalytic activity">
    <reaction evidence="10">
        <text>1-octadecanoyl-2-(9Z-octadecenoyl)-sn-glycerol + H2O = 2-(9Z-octadecenoyl)-glycerol + octadecanoate + H(+)</text>
        <dbReference type="Rhea" id="RHEA:77103"/>
        <dbReference type="ChEBI" id="CHEBI:15377"/>
        <dbReference type="ChEBI" id="CHEBI:15378"/>
        <dbReference type="ChEBI" id="CHEBI:25629"/>
        <dbReference type="ChEBI" id="CHEBI:73990"/>
        <dbReference type="ChEBI" id="CHEBI:75468"/>
    </reaction>
</comment>
<evidence type="ECO:0000256" key="10">
    <source>
        <dbReference type="ARBA" id="ARBA00048513"/>
    </source>
</evidence>
<dbReference type="GO" id="GO:0005739">
    <property type="term" value="C:mitochondrion"/>
    <property type="evidence" value="ECO:0007669"/>
    <property type="project" value="TreeGrafter"/>
</dbReference>
<evidence type="ECO:0000256" key="5">
    <source>
        <dbReference type="ARBA" id="ARBA00043667"/>
    </source>
</evidence>
<sequence>MILKKCTSRLYLLPRRLNTILLERGISNGHAGQTPVKLAYTSYESTKEMKESSPKSPILIMHGLFGSKSNWNSLSKSIHQQTNRKVIAIDARNHGDSPHASQMSYYHMTEDIALLLRDLEIKKVILVGHSMGGGAVMYTALNYPEIVEKIIVVDFSPIKTSPSLVAMIKLFEAMHAVSLDGILSLSKARKLADKQLSISIKSNPIRQFLLTNLVEAEPGKYKWRLNLKVLEDNFPTRIAVFPLEKNKAYNGPTLFIGGSESDYLKESDHSLIKTIFPFAKFQYITGAGHWVHADKPSEFLKCLTTFITD</sequence>
<evidence type="ECO:0000256" key="1">
    <source>
        <dbReference type="ARBA" id="ARBA00008645"/>
    </source>
</evidence>
<keyword evidence="2" id="KW-0378">Hydrolase</keyword>
<evidence type="ECO:0000313" key="14">
    <source>
        <dbReference type="RefSeq" id="XP_011506252.1"/>
    </source>
</evidence>
<dbReference type="PANTHER" id="PTHR46118">
    <property type="entry name" value="PROTEIN ABHD11"/>
    <property type="match status" value="1"/>
</dbReference>
<name>A0AAJ6YXH9_9HYME</name>
<gene>
    <name evidence="14" type="primary">LOC105368821</name>
</gene>
<dbReference type="GeneID" id="105368821"/>
<dbReference type="Gene3D" id="3.40.50.1820">
    <property type="entry name" value="alpha/beta hydrolase"/>
    <property type="match status" value="1"/>
</dbReference>
<evidence type="ECO:0000256" key="7">
    <source>
        <dbReference type="ARBA" id="ARBA00044064"/>
    </source>
</evidence>
<feature type="domain" description="AB hydrolase-1" evidence="12">
    <location>
        <begin position="57"/>
        <end position="296"/>
    </location>
</feature>
<dbReference type="Proteomes" id="UP000695007">
    <property type="component" value="Unplaced"/>
</dbReference>
<proteinExistence type="inferred from homology"/>
<evidence type="ECO:0000313" key="13">
    <source>
        <dbReference type="Proteomes" id="UP000695007"/>
    </source>
</evidence>
<comment type="catalytic activity">
    <reaction evidence="11">
        <text>1-octadecanoyl-2-(5Z,8Z,11Z,14Z-eicosatetraenoyl)-sn-glycerol + H2O = 2-(5Z,8Z,11Z,14Z-eicosatetraenoyl)-glycerol + octadecanoate + H(+)</text>
        <dbReference type="Rhea" id="RHEA:38507"/>
        <dbReference type="ChEBI" id="CHEBI:15377"/>
        <dbReference type="ChEBI" id="CHEBI:15378"/>
        <dbReference type="ChEBI" id="CHEBI:25629"/>
        <dbReference type="ChEBI" id="CHEBI:52392"/>
        <dbReference type="ChEBI" id="CHEBI:75728"/>
    </reaction>
</comment>
<evidence type="ECO:0000256" key="6">
    <source>
        <dbReference type="ARBA" id="ARBA00043742"/>
    </source>
</evidence>
<reference evidence="14" key="1">
    <citation type="submission" date="2025-08" db="UniProtKB">
        <authorList>
            <consortium name="RefSeq"/>
        </authorList>
    </citation>
    <scope>IDENTIFICATION</scope>
</reference>
<dbReference type="InterPro" id="IPR000073">
    <property type="entry name" value="AB_hydrolase_1"/>
</dbReference>
<dbReference type="PANTHER" id="PTHR46118:SF4">
    <property type="entry name" value="PROTEIN ABHD11"/>
    <property type="match status" value="1"/>
</dbReference>
<comment type="catalytic activity">
    <reaction evidence="6">
        <text>a 1,3-diacyl-sn-glycerol + H2O = a 1-acyl-sn-glycerol + a fatty acid + H(+)</text>
        <dbReference type="Rhea" id="RHEA:38503"/>
        <dbReference type="ChEBI" id="CHEBI:15377"/>
        <dbReference type="ChEBI" id="CHEBI:15378"/>
        <dbReference type="ChEBI" id="CHEBI:28868"/>
        <dbReference type="ChEBI" id="CHEBI:64683"/>
        <dbReference type="ChEBI" id="CHEBI:77272"/>
    </reaction>
</comment>
<comment type="catalytic activity">
    <reaction evidence="8">
        <text>1-octadecanoyl-2-(4Z,7Z,10Z,13Z,16Z,19Z-docosahexaenoyl)-sn-glycerol + H2O = 2-(4Z,7Z,10Z,13Z,16Z,19Z-docosahexaenoyl)-glycerol + octadecanoate + H(+)</text>
        <dbReference type="Rhea" id="RHEA:77107"/>
        <dbReference type="ChEBI" id="CHEBI:15377"/>
        <dbReference type="ChEBI" id="CHEBI:15378"/>
        <dbReference type="ChEBI" id="CHEBI:25629"/>
        <dbReference type="ChEBI" id="CHEBI:77129"/>
        <dbReference type="ChEBI" id="CHEBI:186738"/>
    </reaction>
</comment>
<protein>
    <recommendedName>
        <fullName evidence="7">sn-1-specific diacylglycerol lipase ABHD11</fullName>
        <ecNumber evidence="3">3.1.1.116</ecNumber>
    </recommendedName>
    <alternativeName>
        <fullName evidence="4">Alpha/beta hydrolase domain-containing protein 11</fullName>
    </alternativeName>
</protein>
<evidence type="ECO:0000256" key="3">
    <source>
        <dbReference type="ARBA" id="ARBA00026104"/>
    </source>
</evidence>
<comment type="catalytic activity">
    <reaction evidence="5">
        <text>a 1,2-diacyl-sn-glycerol + H2O = a 2-acylglycerol + a fatty acid + H(+)</text>
        <dbReference type="Rhea" id="RHEA:33275"/>
        <dbReference type="ChEBI" id="CHEBI:15377"/>
        <dbReference type="ChEBI" id="CHEBI:15378"/>
        <dbReference type="ChEBI" id="CHEBI:17389"/>
        <dbReference type="ChEBI" id="CHEBI:17815"/>
        <dbReference type="ChEBI" id="CHEBI:28868"/>
        <dbReference type="EC" id="3.1.1.116"/>
    </reaction>
</comment>
<evidence type="ECO:0000256" key="8">
    <source>
        <dbReference type="ARBA" id="ARBA00048283"/>
    </source>
</evidence>
<organism evidence="13 14">
    <name type="scientific">Ceratosolen solmsi marchali</name>
    <dbReference type="NCBI Taxonomy" id="326594"/>
    <lineage>
        <taxon>Eukaryota</taxon>
        <taxon>Metazoa</taxon>
        <taxon>Ecdysozoa</taxon>
        <taxon>Arthropoda</taxon>
        <taxon>Hexapoda</taxon>
        <taxon>Insecta</taxon>
        <taxon>Pterygota</taxon>
        <taxon>Neoptera</taxon>
        <taxon>Endopterygota</taxon>
        <taxon>Hymenoptera</taxon>
        <taxon>Apocrita</taxon>
        <taxon>Proctotrupomorpha</taxon>
        <taxon>Chalcidoidea</taxon>
        <taxon>Agaonidae</taxon>
        <taxon>Agaoninae</taxon>
        <taxon>Ceratosolen</taxon>
    </lineage>
</organism>
<evidence type="ECO:0000256" key="2">
    <source>
        <dbReference type="ARBA" id="ARBA00022801"/>
    </source>
</evidence>